<evidence type="ECO:0000259" key="5">
    <source>
        <dbReference type="PROSITE" id="PS50042"/>
    </source>
</evidence>
<accession>A0A2X4VMC7</accession>
<keyword evidence="8" id="KW-1185">Reference proteome</keyword>
<dbReference type="GO" id="GO:0003700">
    <property type="term" value="F:DNA-binding transcription factor activity"/>
    <property type="evidence" value="ECO:0007669"/>
    <property type="project" value="TreeGrafter"/>
</dbReference>
<keyword evidence="1" id="KW-0805">Transcription regulation</keyword>
<evidence type="ECO:0000313" key="7">
    <source>
        <dbReference type="EMBL" id="SQI53317.1"/>
    </source>
</evidence>
<dbReference type="InterPro" id="IPR014710">
    <property type="entry name" value="RmlC-like_jellyroll"/>
</dbReference>
<evidence type="ECO:0000256" key="1">
    <source>
        <dbReference type="ARBA" id="ARBA00023015"/>
    </source>
</evidence>
<keyword evidence="4" id="KW-0804">Transcription</keyword>
<dbReference type="PANTHER" id="PTHR24567:SF26">
    <property type="entry name" value="REGULATORY PROTEIN YEIL"/>
    <property type="match status" value="1"/>
</dbReference>
<dbReference type="InterPro" id="IPR000595">
    <property type="entry name" value="cNMP-bd_dom"/>
</dbReference>
<dbReference type="Pfam" id="PF00027">
    <property type="entry name" value="cNMP_binding"/>
    <property type="match status" value="1"/>
</dbReference>
<dbReference type="CDD" id="cd00038">
    <property type="entry name" value="CAP_ED"/>
    <property type="match status" value="1"/>
</dbReference>
<keyword evidence="2" id="KW-0238">DNA-binding</keyword>
<evidence type="ECO:0000256" key="3">
    <source>
        <dbReference type="ARBA" id="ARBA00023159"/>
    </source>
</evidence>
<dbReference type="SMART" id="SM00100">
    <property type="entry name" value="cNMP"/>
    <property type="match status" value="1"/>
</dbReference>
<dbReference type="SUPFAM" id="SSF51206">
    <property type="entry name" value="cAMP-binding domain-like"/>
    <property type="match status" value="1"/>
</dbReference>
<protein>
    <submittedName>
        <fullName evidence="7">Transcriptional regulator, Crp/Fnr family</fullName>
    </submittedName>
</protein>
<dbReference type="GO" id="GO:0003677">
    <property type="term" value="F:DNA binding"/>
    <property type="evidence" value="ECO:0007669"/>
    <property type="project" value="UniProtKB-KW"/>
</dbReference>
<dbReference type="EMBL" id="LS483476">
    <property type="protein sequence ID" value="SQI53317.1"/>
    <property type="molecule type" value="Genomic_DNA"/>
</dbReference>
<dbReference type="PROSITE" id="PS51063">
    <property type="entry name" value="HTH_CRP_2"/>
    <property type="match status" value="1"/>
</dbReference>
<sequence>MKYILDSKLLALKLHEFNMEKIFDQAKQLPFTLQKYEPDEIILFEGMEAKSLLFLVEGKVKITSSVETGKSLLLRFVQPFSIIGDVELIRDVPVQSQVKAVDPCLLIGLHFNYIKHHEMDNAKFLHTLLEHVSYKLQTCTTASRVNLLASVENKFASYLMSTLSPDSENNFGIEIRTSNMKEIADLLGTTYRHLNRVIHSLSQKNIIERDNSFIRILNWTKLEELSNGIRYK</sequence>
<dbReference type="InterPro" id="IPR018490">
    <property type="entry name" value="cNMP-bd_dom_sf"/>
</dbReference>
<evidence type="ECO:0000256" key="4">
    <source>
        <dbReference type="ARBA" id="ARBA00023163"/>
    </source>
</evidence>
<organism evidence="7 8">
    <name type="scientific">Lederbergia lenta</name>
    <name type="common">Bacillus lentus</name>
    <dbReference type="NCBI Taxonomy" id="1467"/>
    <lineage>
        <taxon>Bacteria</taxon>
        <taxon>Bacillati</taxon>
        <taxon>Bacillota</taxon>
        <taxon>Bacilli</taxon>
        <taxon>Bacillales</taxon>
        <taxon>Bacillaceae</taxon>
        <taxon>Lederbergia</taxon>
    </lineage>
</organism>
<proteinExistence type="predicted"/>
<dbReference type="Proteomes" id="UP000249134">
    <property type="component" value="Chromosome 1"/>
</dbReference>
<feature type="domain" description="Cyclic nucleotide-binding" evidence="5">
    <location>
        <begin position="10"/>
        <end position="109"/>
    </location>
</feature>
<name>A0A2X4VMC7_LEDLE</name>
<dbReference type="PROSITE" id="PS50042">
    <property type="entry name" value="CNMP_BINDING_3"/>
    <property type="match status" value="1"/>
</dbReference>
<feature type="domain" description="HTH crp-type" evidence="6">
    <location>
        <begin position="149"/>
        <end position="220"/>
    </location>
</feature>
<dbReference type="KEGG" id="blen:NCTC4824_00809"/>
<dbReference type="Pfam" id="PF13545">
    <property type="entry name" value="HTH_Crp_2"/>
    <property type="match status" value="1"/>
</dbReference>
<keyword evidence="3" id="KW-0010">Activator</keyword>
<dbReference type="STRING" id="1348624.GCA_001591545_03449"/>
<dbReference type="Gene3D" id="2.60.120.10">
    <property type="entry name" value="Jelly Rolls"/>
    <property type="match status" value="1"/>
</dbReference>
<dbReference type="InterPro" id="IPR036390">
    <property type="entry name" value="WH_DNA-bd_sf"/>
</dbReference>
<dbReference type="InterPro" id="IPR050397">
    <property type="entry name" value="Env_Response_Regulators"/>
</dbReference>
<dbReference type="GO" id="GO:0005829">
    <property type="term" value="C:cytosol"/>
    <property type="evidence" value="ECO:0007669"/>
    <property type="project" value="TreeGrafter"/>
</dbReference>
<evidence type="ECO:0000313" key="8">
    <source>
        <dbReference type="Proteomes" id="UP000249134"/>
    </source>
</evidence>
<gene>
    <name evidence="7" type="primary">crp</name>
    <name evidence="7" type="ORF">NCTC4824_00809</name>
</gene>
<dbReference type="SUPFAM" id="SSF46785">
    <property type="entry name" value="Winged helix' DNA-binding domain"/>
    <property type="match status" value="1"/>
</dbReference>
<evidence type="ECO:0000256" key="2">
    <source>
        <dbReference type="ARBA" id="ARBA00023125"/>
    </source>
</evidence>
<dbReference type="Gene3D" id="1.10.10.10">
    <property type="entry name" value="Winged helix-like DNA-binding domain superfamily/Winged helix DNA-binding domain"/>
    <property type="match status" value="1"/>
</dbReference>
<evidence type="ECO:0000259" key="6">
    <source>
        <dbReference type="PROSITE" id="PS51063"/>
    </source>
</evidence>
<dbReference type="AlphaFoldDB" id="A0A2X4VMC7"/>
<dbReference type="PANTHER" id="PTHR24567">
    <property type="entry name" value="CRP FAMILY TRANSCRIPTIONAL REGULATORY PROTEIN"/>
    <property type="match status" value="1"/>
</dbReference>
<dbReference type="RefSeq" id="WP_066145069.1">
    <property type="nucleotide sequence ID" value="NZ_CBCSGM010000007.1"/>
</dbReference>
<reference evidence="7 8" key="1">
    <citation type="submission" date="2018-06" db="EMBL/GenBank/DDBJ databases">
        <authorList>
            <consortium name="Pathogen Informatics"/>
            <person name="Doyle S."/>
        </authorList>
    </citation>
    <scope>NUCLEOTIDE SEQUENCE [LARGE SCALE GENOMIC DNA]</scope>
    <source>
        <strain evidence="7 8">NCTC4824</strain>
    </source>
</reference>
<dbReference type="InterPro" id="IPR012318">
    <property type="entry name" value="HTH_CRP"/>
</dbReference>
<dbReference type="InterPro" id="IPR036388">
    <property type="entry name" value="WH-like_DNA-bd_sf"/>
</dbReference>